<feature type="domain" description="HAMP" evidence="11">
    <location>
        <begin position="216"/>
        <end position="271"/>
    </location>
</feature>
<dbReference type="GO" id="GO:0005886">
    <property type="term" value="C:plasma membrane"/>
    <property type="evidence" value="ECO:0007669"/>
    <property type="project" value="UniProtKB-SubCell"/>
</dbReference>
<dbReference type="STRING" id="766136.BHF68_09240"/>
<dbReference type="Gene3D" id="3.30.450.20">
    <property type="entry name" value="PAS domain"/>
    <property type="match status" value="1"/>
</dbReference>
<comment type="similarity">
    <text evidence="7">Belongs to the methyl-accepting chemotaxis (MCP) protein family.</text>
</comment>
<evidence type="ECO:0000256" key="3">
    <source>
        <dbReference type="ARBA" id="ARBA00022692"/>
    </source>
</evidence>
<keyword evidence="13" id="KW-1185">Reference proteome</keyword>
<keyword evidence="6 8" id="KW-0807">Transducer</keyword>
<keyword evidence="3 9" id="KW-0812">Transmembrane</keyword>
<feature type="transmembrane region" description="Helical" evidence="9">
    <location>
        <begin position="12"/>
        <end position="34"/>
    </location>
</feature>
<sequence length="576" mass="63152">MDFFKGIKGRLAIISIIPIVLFILFSFVFTIPNIKSDLLNEKQIQTKDMVDIGVSLLEYYYERELSGELTREEAQLGAIQSVRALRFGDELLDYYWINDYHPNIVMHPFRPDLEGQDVSGVKDTEGLALFVEFVNVVNQEGAGYVPYHWQYYDDTNRVEPKISYVAGFEPWEWIIGTGVYVNDVNEVFAERRSINIVFIIGITIISLLAAFLFANRLIIRPVADVTEIGSRMAEGDFTHNIPDGILRRNDEIGKLGHVFLVIKNSMSEVLTNIQANADKVNNASVELSQSAEETTNATNNMSIAIDQIADGTENQVVSSQETSKAMEEMAHGIGRVAETSGTIADAARAMIDRSNIGKESVNQAISKITDIEKDTSSTSGIIATLDKDSEAIGNFIKIIEEISEQTNLLALNAAIEAARAGEAGKGFAVVADEIRKLADQTSNSTKEIYNLVGNIQSNTGLAVDAMNKNQTNVKDGIEVISELEEVFKDIIESVRGVANDIQEMAAVAEQMSAGSEEVSASTTELTNIAKDTSQSIQSIASVAEEQLAAMEEISSSAHMLSNMVDDLNSLVSKFKV</sequence>
<reference evidence="12 13" key="1">
    <citation type="submission" date="2016-09" db="EMBL/GenBank/DDBJ databases">
        <title>Draft genome sequence for the type strain of Desulfuribacillus alkaliarsenatis AHT28, an obligately anaerobic, sulfidogenic bacterium isolated from Russian soda lake sediments.</title>
        <authorList>
            <person name="Abin C.A."/>
            <person name="Hollibaugh J.T."/>
        </authorList>
    </citation>
    <scope>NUCLEOTIDE SEQUENCE [LARGE SCALE GENOMIC DNA]</scope>
    <source>
        <strain evidence="12 13">AHT28</strain>
    </source>
</reference>
<dbReference type="Gene3D" id="1.10.287.950">
    <property type="entry name" value="Methyl-accepting chemotaxis protein"/>
    <property type="match status" value="1"/>
</dbReference>
<evidence type="ECO:0000256" key="4">
    <source>
        <dbReference type="ARBA" id="ARBA00022989"/>
    </source>
</evidence>
<dbReference type="RefSeq" id="WP_069643836.1">
    <property type="nucleotide sequence ID" value="NZ_MIJE01000032.1"/>
</dbReference>
<evidence type="ECO:0000259" key="10">
    <source>
        <dbReference type="PROSITE" id="PS50111"/>
    </source>
</evidence>
<dbReference type="CDD" id="cd11386">
    <property type="entry name" value="MCP_signal"/>
    <property type="match status" value="1"/>
</dbReference>
<evidence type="ECO:0000313" key="12">
    <source>
        <dbReference type="EMBL" id="OEF96330.1"/>
    </source>
</evidence>
<evidence type="ECO:0000259" key="11">
    <source>
        <dbReference type="PROSITE" id="PS50885"/>
    </source>
</evidence>
<keyword evidence="4 9" id="KW-1133">Transmembrane helix</keyword>
<dbReference type="Pfam" id="PF00015">
    <property type="entry name" value="MCPsignal"/>
    <property type="match status" value="1"/>
</dbReference>
<dbReference type="PROSITE" id="PS50885">
    <property type="entry name" value="HAMP"/>
    <property type="match status" value="1"/>
</dbReference>
<comment type="caution">
    <text evidence="12">The sequence shown here is derived from an EMBL/GenBank/DDBJ whole genome shotgun (WGS) entry which is preliminary data.</text>
</comment>
<dbReference type="PANTHER" id="PTHR32089:SF112">
    <property type="entry name" value="LYSOZYME-LIKE PROTEIN-RELATED"/>
    <property type="match status" value="1"/>
</dbReference>
<dbReference type="SMART" id="SM01049">
    <property type="entry name" value="Cache_2"/>
    <property type="match status" value="1"/>
</dbReference>
<evidence type="ECO:0000313" key="13">
    <source>
        <dbReference type="Proteomes" id="UP000094296"/>
    </source>
</evidence>
<dbReference type="SMART" id="SM00283">
    <property type="entry name" value="MA"/>
    <property type="match status" value="1"/>
</dbReference>
<keyword evidence="2" id="KW-1003">Cell membrane</keyword>
<dbReference type="PROSITE" id="PS50111">
    <property type="entry name" value="CHEMOTAXIS_TRANSDUC_2"/>
    <property type="match status" value="1"/>
</dbReference>
<organism evidence="12 13">
    <name type="scientific">Desulfuribacillus alkaliarsenatis</name>
    <dbReference type="NCBI Taxonomy" id="766136"/>
    <lineage>
        <taxon>Bacteria</taxon>
        <taxon>Bacillati</taxon>
        <taxon>Bacillota</taxon>
        <taxon>Desulfuribacillia</taxon>
        <taxon>Desulfuribacillales</taxon>
        <taxon>Desulfuribacillaceae</taxon>
        <taxon>Desulfuribacillus</taxon>
    </lineage>
</organism>
<keyword evidence="5 9" id="KW-0472">Membrane</keyword>
<evidence type="ECO:0000256" key="9">
    <source>
        <dbReference type="SAM" id="Phobius"/>
    </source>
</evidence>
<evidence type="ECO:0000256" key="6">
    <source>
        <dbReference type="ARBA" id="ARBA00023224"/>
    </source>
</evidence>
<evidence type="ECO:0000256" key="5">
    <source>
        <dbReference type="ARBA" id="ARBA00023136"/>
    </source>
</evidence>
<name>A0A1E5G0L9_9FIRM</name>
<dbReference type="GO" id="GO:0007165">
    <property type="term" value="P:signal transduction"/>
    <property type="evidence" value="ECO:0007669"/>
    <property type="project" value="UniProtKB-KW"/>
</dbReference>
<comment type="subcellular location">
    <subcellularLocation>
        <location evidence="1">Cell membrane</location>
        <topology evidence="1">Multi-pass membrane protein</topology>
    </subcellularLocation>
</comment>
<proteinExistence type="inferred from homology"/>
<feature type="transmembrane region" description="Helical" evidence="9">
    <location>
        <begin position="194"/>
        <end position="214"/>
    </location>
</feature>
<dbReference type="Gene3D" id="1.10.8.500">
    <property type="entry name" value="HAMP domain in histidine kinase"/>
    <property type="match status" value="1"/>
</dbReference>
<dbReference type="SUPFAM" id="SSF58104">
    <property type="entry name" value="Methyl-accepting chemotaxis protein (MCP) signaling domain"/>
    <property type="match status" value="1"/>
</dbReference>
<dbReference type="Proteomes" id="UP000094296">
    <property type="component" value="Unassembled WGS sequence"/>
</dbReference>
<dbReference type="Pfam" id="PF17200">
    <property type="entry name" value="sCache_2"/>
    <property type="match status" value="1"/>
</dbReference>
<dbReference type="Pfam" id="PF00672">
    <property type="entry name" value="HAMP"/>
    <property type="match status" value="1"/>
</dbReference>
<dbReference type="InterPro" id="IPR004089">
    <property type="entry name" value="MCPsignal_dom"/>
</dbReference>
<accession>A0A1E5G0L9</accession>
<dbReference type="PANTHER" id="PTHR32089">
    <property type="entry name" value="METHYL-ACCEPTING CHEMOTAXIS PROTEIN MCPB"/>
    <property type="match status" value="1"/>
</dbReference>
<dbReference type="SMART" id="SM00304">
    <property type="entry name" value="HAMP"/>
    <property type="match status" value="1"/>
</dbReference>
<evidence type="ECO:0000256" key="7">
    <source>
        <dbReference type="ARBA" id="ARBA00029447"/>
    </source>
</evidence>
<evidence type="ECO:0000256" key="1">
    <source>
        <dbReference type="ARBA" id="ARBA00004651"/>
    </source>
</evidence>
<feature type="domain" description="Methyl-accepting transducer" evidence="10">
    <location>
        <begin position="290"/>
        <end position="526"/>
    </location>
</feature>
<protein>
    <recommendedName>
        <fullName evidence="14">Chemotaxis protein</fullName>
    </recommendedName>
</protein>
<evidence type="ECO:0000256" key="8">
    <source>
        <dbReference type="PROSITE-ProRule" id="PRU00284"/>
    </source>
</evidence>
<evidence type="ECO:0008006" key="14">
    <source>
        <dbReference type="Google" id="ProtNLM"/>
    </source>
</evidence>
<gene>
    <name evidence="12" type="ORF">BHF68_09240</name>
</gene>
<dbReference type="CDD" id="cd06225">
    <property type="entry name" value="HAMP"/>
    <property type="match status" value="1"/>
</dbReference>
<dbReference type="EMBL" id="MIJE01000032">
    <property type="protein sequence ID" value="OEF96330.1"/>
    <property type="molecule type" value="Genomic_DNA"/>
</dbReference>
<evidence type="ECO:0000256" key="2">
    <source>
        <dbReference type="ARBA" id="ARBA00022475"/>
    </source>
</evidence>
<dbReference type="AlphaFoldDB" id="A0A1E5G0L9"/>
<dbReference type="InterPro" id="IPR033480">
    <property type="entry name" value="sCache_2"/>
</dbReference>
<dbReference type="OrthoDB" id="9810264at2"/>
<dbReference type="InterPro" id="IPR003660">
    <property type="entry name" value="HAMP_dom"/>
</dbReference>